<dbReference type="OrthoDB" id="2113341at2759"/>
<reference evidence="20" key="2">
    <citation type="submission" date="2025-08" db="UniProtKB">
        <authorList>
            <consortium name="RefSeq"/>
        </authorList>
    </citation>
    <scope>IDENTIFICATION</scope>
    <source>
        <tissue evidence="20">Leaf</tissue>
    </source>
</reference>
<feature type="disulfide bond" evidence="15">
    <location>
        <begin position="178"/>
        <end position="382"/>
    </location>
</feature>
<dbReference type="InterPro" id="IPR019793">
    <property type="entry name" value="Peroxidases_heam-ligand_BS"/>
</dbReference>
<evidence type="ECO:0000256" key="13">
    <source>
        <dbReference type="PIRSR" id="PIRSR600823-3"/>
    </source>
</evidence>
<comment type="similarity">
    <text evidence="3">Belongs to the peroxidase family. Ascorbate peroxidase subfamily.</text>
</comment>
<dbReference type="PANTHER" id="PTHR31517:SF84">
    <property type="entry name" value="PEROXIDASE"/>
    <property type="match status" value="1"/>
</dbReference>
<dbReference type="GO" id="GO:0046872">
    <property type="term" value="F:metal ion binding"/>
    <property type="evidence" value="ECO:0007669"/>
    <property type="project" value="UniProtKB-UniRule"/>
</dbReference>
<dbReference type="InterPro" id="IPR000823">
    <property type="entry name" value="Peroxidase_pln"/>
</dbReference>
<dbReference type="Pfam" id="PF00141">
    <property type="entry name" value="peroxidase"/>
    <property type="match status" value="1"/>
</dbReference>
<accession>A0A1S3VNS6</accession>
<dbReference type="PROSITE" id="PS00435">
    <property type="entry name" value="PEROXIDASE_1"/>
    <property type="match status" value="1"/>
</dbReference>
<feature type="binding site" evidence="13">
    <location>
        <position position="130"/>
    </location>
    <ligand>
        <name>Ca(2+)</name>
        <dbReference type="ChEBI" id="CHEBI:29108"/>
        <label>1</label>
    </ligand>
</feature>
<evidence type="ECO:0000256" key="1">
    <source>
        <dbReference type="ARBA" id="ARBA00000189"/>
    </source>
</evidence>
<keyword evidence="16" id="KW-0732">Signal</keyword>
<evidence type="ECO:0000256" key="12">
    <source>
        <dbReference type="PIRSR" id="PIRSR600823-2"/>
    </source>
</evidence>
<evidence type="ECO:0000256" key="9">
    <source>
        <dbReference type="ARBA" id="ARBA00023004"/>
    </source>
</evidence>
<evidence type="ECO:0000256" key="15">
    <source>
        <dbReference type="PIRSR" id="PIRSR600823-5"/>
    </source>
</evidence>
<feature type="region of interest" description="Disordered" evidence="17">
    <location>
        <begin position="40"/>
        <end position="60"/>
    </location>
</feature>
<comment type="subcellular location">
    <subcellularLocation>
        <location evidence="16">Secreted</location>
    </subcellularLocation>
</comment>
<feature type="binding site" evidence="13">
    <location>
        <position position="126"/>
    </location>
    <ligand>
        <name>Ca(2+)</name>
        <dbReference type="ChEBI" id="CHEBI:29108"/>
        <label>1</label>
    </ligand>
</feature>
<comment type="cofactor">
    <cofactor evidence="13 16">
        <name>Ca(2+)</name>
        <dbReference type="ChEBI" id="CHEBI:29108"/>
    </cofactor>
    <text evidence="13 16">Binds 2 calcium ions per subunit.</text>
</comment>
<comment type="function">
    <text evidence="2">Removal of H(2)O(2), oxidation of toxic reductants, biosynthesis and degradation of lignin, suberization, auxin catabolism, response to environmental stresses such as wounding, pathogen attack and oxidative stress. These functions might be dependent on each isozyme/isoform in each plant tissue.</text>
</comment>
<sequence length="386" mass="43056">MKMARIFLTTLSLLLLLLAPSEADQINPYQPTSFSEIHKPFLGRRDDSHSKLTGDTPEERKQFDDRERYTLPQNAFHTPDKLTEGFYDQVCPGLQNIITQAFRQIVEQNSGAIGNIIRLQFHDCFVNGCDASILLDYTPSGDMVEKGSAFNGFLLKGADMIDDIKAKVESKCPGIVSCADILAFTTHVAMTMAGLPAQRPLGGRKDATVSFASVVEADNLPMSDWNIDQMMELFGRKGFNIEEMVVMIGAHSVGITHCDFFMQRALDFNKTGVPDPTLGQETIDEIKKACPNPGTTLFRNPPVNFDATPTVLDNLFFKDMVDKRRTLLITDGHLIEDSRTRPIVEQMAADPNLFPKRFPEVMLKLMSLNVLTGNEGEVRKICRSTN</sequence>
<dbReference type="SMR" id="A0A1S3VNS6"/>
<feature type="binding site" evidence="13">
    <location>
        <position position="132"/>
    </location>
    <ligand>
        <name>Ca(2+)</name>
        <dbReference type="ChEBI" id="CHEBI:29108"/>
        <label>1</label>
    </ligand>
</feature>
<keyword evidence="16" id="KW-0376">Hydrogen peroxide</keyword>
<dbReference type="Proteomes" id="UP000087766">
    <property type="component" value="Chromosome 11"/>
</dbReference>
<evidence type="ECO:0000256" key="14">
    <source>
        <dbReference type="PIRSR" id="PIRSR600823-4"/>
    </source>
</evidence>
<dbReference type="FunFam" id="1.10.520.10:FF:000023">
    <property type="entry name" value="Peroxidase"/>
    <property type="match status" value="1"/>
</dbReference>
<dbReference type="GO" id="GO:0006979">
    <property type="term" value="P:response to oxidative stress"/>
    <property type="evidence" value="ECO:0007669"/>
    <property type="project" value="UniProtKB-UniRule"/>
</dbReference>
<proteinExistence type="inferred from homology"/>
<feature type="binding site" evidence="13">
    <location>
        <position position="306"/>
    </location>
    <ligand>
        <name>Ca(2+)</name>
        <dbReference type="ChEBI" id="CHEBI:29108"/>
        <label>2</label>
    </ligand>
</feature>
<evidence type="ECO:0000313" key="20">
    <source>
        <dbReference type="RefSeq" id="XP_014519734.2"/>
    </source>
</evidence>
<evidence type="ECO:0000256" key="4">
    <source>
        <dbReference type="ARBA" id="ARBA00012313"/>
    </source>
</evidence>
<feature type="binding site" evidence="13">
    <location>
        <position position="128"/>
    </location>
    <ligand>
        <name>Ca(2+)</name>
        <dbReference type="ChEBI" id="CHEBI:29108"/>
        <label>1</label>
    </ligand>
</feature>
<dbReference type="InterPro" id="IPR033905">
    <property type="entry name" value="Secretory_peroxidase"/>
</dbReference>
<keyword evidence="19" id="KW-1185">Reference proteome</keyword>
<dbReference type="PRINTS" id="PR00461">
    <property type="entry name" value="PLPEROXIDASE"/>
</dbReference>
<feature type="disulfide bond" evidence="15">
    <location>
        <begin position="91"/>
        <end position="172"/>
    </location>
</feature>
<dbReference type="KEGG" id="vra:106776777"/>
<organism evidence="19 20">
    <name type="scientific">Vigna radiata var. radiata</name>
    <name type="common">Mung bean</name>
    <name type="synonym">Phaseolus aureus</name>
    <dbReference type="NCBI Taxonomy" id="3916"/>
    <lineage>
        <taxon>Eukaryota</taxon>
        <taxon>Viridiplantae</taxon>
        <taxon>Streptophyta</taxon>
        <taxon>Embryophyta</taxon>
        <taxon>Tracheophyta</taxon>
        <taxon>Spermatophyta</taxon>
        <taxon>Magnoliopsida</taxon>
        <taxon>eudicotyledons</taxon>
        <taxon>Gunneridae</taxon>
        <taxon>Pentapetalae</taxon>
        <taxon>rosids</taxon>
        <taxon>fabids</taxon>
        <taxon>Fabales</taxon>
        <taxon>Fabaceae</taxon>
        <taxon>Papilionoideae</taxon>
        <taxon>50 kb inversion clade</taxon>
        <taxon>NPAAA clade</taxon>
        <taxon>indigoferoid/millettioid clade</taxon>
        <taxon>Phaseoleae</taxon>
        <taxon>Vigna</taxon>
    </lineage>
</organism>
<feature type="chain" id="PRO_5017850149" description="Peroxidase" evidence="16">
    <location>
        <begin position="24"/>
        <end position="386"/>
    </location>
</feature>
<dbReference type="CDD" id="cd00693">
    <property type="entry name" value="secretory_peroxidase"/>
    <property type="match status" value="1"/>
</dbReference>
<feature type="binding site" evidence="13">
    <location>
        <position position="308"/>
    </location>
    <ligand>
        <name>Ca(2+)</name>
        <dbReference type="ChEBI" id="CHEBI:29108"/>
        <label>2</label>
    </ligand>
</feature>
<evidence type="ECO:0000256" key="11">
    <source>
        <dbReference type="PIRSR" id="PIRSR600823-1"/>
    </source>
</evidence>
<dbReference type="InterPro" id="IPR010255">
    <property type="entry name" value="Haem_peroxidase_sf"/>
</dbReference>
<dbReference type="EC" id="1.11.1.7" evidence="4 16"/>
<dbReference type="Gene3D" id="1.10.420.10">
    <property type="entry name" value="Peroxidase, domain 2"/>
    <property type="match status" value="1"/>
</dbReference>
<gene>
    <name evidence="20" type="primary">LOC106776777</name>
</gene>
<reference evidence="19" key="1">
    <citation type="journal article" date="2014" name="Nat. Commun.">
        <title>Genome sequence of mungbean and insights into evolution within Vigna species.</title>
        <authorList>
            <person name="Kang Y.J."/>
            <person name="Kim S.K."/>
            <person name="Kim M.Y."/>
            <person name="Lestari P."/>
            <person name="Kim K.H."/>
            <person name="Ha B.K."/>
            <person name="Jun T.H."/>
            <person name="Hwang W.J."/>
            <person name="Lee T."/>
            <person name="Lee J."/>
            <person name="Shim S."/>
            <person name="Yoon M.Y."/>
            <person name="Jang Y.E."/>
            <person name="Han K.S."/>
            <person name="Taeprayoon P."/>
            <person name="Yoon N."/>
            <person name="Somta P."/>
            <person name="Tanya P."/>
            <person name="Kim K.S."/>
            <person name="Gwag J.G."/>
            <person name="Moon J.K."/>
            <person name="Lee Y.H."/>
            <person name="Park B.S."/>
            <person name="Bombarely A."/>
            <person name="Doyle J.J."/>
            <person name="Jackson S.A."/>
            <person name="Schafleitner R."/>
            <person name="Srinives P."/>
            <person name="Varshney R.K."/>
            <person name="Lee S.H."/>
        </authorList>
    </citation>
    <scope>NUCLEOTIDE SEQUENCE [LARGE SCALE GENOMIC DNA]</scope>
    <source>
        <strain evidence="19">cv. VC1973A</strain>
    </source>
</reference>
<keyword evidence="8 16" id="KW-0560">Oxidoreductase</keyword>
<feature type="binding site" evidence="12">
    <location>
        <position position="221"/>
    </location>
    <ligand>
        <name>substrate</name>
    </ligand>
</feature>
<comment type="similarity">
    <text evidence="16">Belongs to the peroxidase family. Classical plant (class III) peroxidase subfamily.</text>
</comment>
<dbReference type="Gene3D" id="1.10.520.10">
    <property type="match status" value="1"/>
</dbReference>
<feature type="disulfide bond" evidence="15">
    <location>
        <begin position="124"/>
        <end position="129"/>
    </location>
</feature>
<dbReference type="AlphaFoldDB" id="A0A1S3VNS6"/>
<dbReference type="RefSeq" id="XP_014519734.2">
    <property type="nucleotide sequence ID" value="XM_014664248.2"/>
</dbReference>
<comment type="cofactor">
    <cofactor evidence="13 16">
        <name>heme b</name>
        <dbReference type="ChEBI" id="CHEBI:60344"/>
    </cofactor>
    <text evidence="13 16">Binds 1 heme b (iron(II)-protoporphyrin IX) group per subunit.</text>
</comment>
<evidence type="ECO:0000313" key="19">
    <source>
        <dbReference type="Proteomes" id="UP000087766"/>
    </source>
</evidence>
<dbReference type="GO" id="GO:0005576">
    <property type="term" value="C:extracellular region"/>
    <property type="evidence" value="ECO:0007669"/>
    <property type="project" value="UniProtKB-SubCell"/>
</dbReference>
<dbReference type="FunFam" id="1.10.420.10:FF:000001">
    <property type="entry name" value="Peroxidase"/>
    <property type="match status" value="1"/>
</dbReference>
<evidence type="ECO:0000259" key="18">
    <source>
        <dbReference type="PROSITE" id="PS50873"/>
    </source>
</evidence>
<evidence type="ECO:0000256" key="16">
    <source>
        <dbReference type="RuleBase" id="RU362060"/>
    </source>
</evidence>
<evidence type="ECO:0000256" key="8">
    <source>
        <dbReference type="ARBA" id="ARBA00023002"/>
    </source>
</evidence>
<dbReference type="PRINTS" id="PR00458">
    <property type="entry name" value="PEROXIDASE"/>
</dbReference>
<dbReference type="GO" id="GO:0042744">
    <property type="term" value="P:hydrogen peroxide catabolic process"/>
    <property type="evidence" value="ECO:0007669"/>
    <property type="project" value="UniProtKB-KW"/>
</dbReference>
<dbReference type="GO" id="GO:0020037">
    <property type="term" value="F:heme binding"/>
    <property type="evidence" value="ECO:0007669"/>
    <property type="project" value="UniProtKB-UniRule"/>
</dbReference>
<keyword evidence="5 16" id="KW-0575">Peroxidase</keyword>
<dbReference type="InterPro" id="IPR002016">
    <property type="entry name" value="Haem_peroxidase"/>
</dbReference>
<feature type="active site" description="Proton acceptor" evidence="11">
    <location>
        <position position="122"/>
    </location>
</feature>
<dbReference type="PROSITE" id="PS50873">
    <property type="entry name" value="PEROXIDASE_4"/>
    <property type="match status" value="1"/>
</dbReference>
<dbReference type="PANTHER" id="PTHR31517">
    <property type="match status" value="1"/>
</dbReference>
<feature type="binding site" evidence="13">
    <location>
        <position position="123"/>
    </location>
    <ligand>
        <name>Ca(2+)</name>
        <dbReference type="ChEBI" id="CHEBI:29108"/>
        <label>1</label>
    </ligand>
</feature>
<feature type="signal peptide" evidence="16">
    <location>
        <begin position="1"/>
        <end position="23"/>
    </location>
</feature>
<feature type="binding site" evidence="13">
    <location>
        <position position="145"/>
    </location>
    <ligand>
        <name>Ca(2+)</name>
        <dbReference type="ChEBI" id="CHEBI:29108"/>
        <label>1</label>
    </ligand>
</feature>
<feature type="domain" description="Plant heme peroxidase family profile" evidence="18">
    <location>
        <begin position="81"/>
        <end position="386"/>
    </location>
</feature>
<evidence type="ECO:0000256" key="5">
    <source>
        <dbReference type="ARBA" id="ARBA00022559"/>
    </source>
</evidence>
<name>A0A1S3VNS6_VIGRR</name>
<protein>
    <recommendedName>
        <fullName evidence="4 16">Peroxidase</fullName>
        <ecNumber evidence="4 16">1.11.1.7</ecNumber>
    </recommendedName>
</protein>
<dbReference type="Gramene" id="Vradi11g09790.1">
    <property type="protein sequence ID" value="Vradi11g09790.1"/>
    <property type="gene ID" value="Vradi11g09790"/>
</dbReference>
<evidence type="ECO:0000256" key="17">
    <source>
        <dbReference type="SAM" id="MobiDB-lite"/>
    </source>
</evidence>
<comment type="catalytic activity">
    <reaction evidence="1 16">
        <text>2 a phenolic donor + H2O2 = 2 a phenolic radical donor + 2 H2O</text>
        <dbReference type="Rhea" id="RHEA:56136"/>
        <dbReference type="ChEBI" id="CHEBI:15377"/>
        <dbReference type="ChEBI" id="CHEBI:16240"/>
        <dbReference type="ChEBI" id="CHEBI:139520"/>
        <dbReference type="ChEBI" id="CHEBI:139521"/>
        <dbReference type="EC" id="1.11.1.7"/>
    </reaction>
</comment>
<dbReference type="GO" id="GO:0140825">
    <property type="term" value="F:lactoperoxidase activity"/>
    <property type="evidence" value="ECO:0007669"/>
    <property type="project" value="UniProtKB-EC"/>
</dbReference>
<feature type="disulfide bond" evidence="15">
    <location>
        <begin position="258"/>
        <end position="290"/>
    </location>
</feature>
<dbReference type="SUPFAM" id="SSF48113">
    <property type="entry name" value="Heme-dependent peroxidases"/>
    <property type="match status" value="1"/>
</dbReference>
<evidence type="ECO:0000256" key="10">
    <source>
        <dbReference type="ARBA" id="ARBA00023157"/>
    </source>
</evidence>
<keyword evidence="9 13" id="KW-0408">Iron</keyword>
<feature type="binding site" description="axial binding residue" evidence="13">
    <location>
        <position position="251"/>
    </location>
    <ligand>
        <name>heme b</name>
        <dbReference type="ChEBI" id="CHEBI:60344"/>
    </ligand>
    <ligandPart>
        <name>Fe</name>
        <dbReference type="ChEBI" id="CHEBI:18248"/>
    </ligandPart>
</feature>
<dbReference type="GeneID" id="106776777"/>
<keyword evidence="10 15" id="KW-1015">Disulfide bond</keyword>
<evidence type="ECO:0000256" key="7">
    <source>
        <dbReference type="ARBA" id="ARBA00022723"/>
    </source>
</evidence>
<dbReference type="STRING" id="3916.A0A1S3VNS6"/>
<evidence type="ECO:0000256" key="3">
    <source>
        <dbReference type="ARBA" id="ARBA00006873"/>
    </source>
</evidence>
<keyword evidence="13 16" id="KW-0106">Calcium</keyword>
<feature type="site" description="Transition state stabilizer" evidence="14">
    <location>
        <position position="118"/>
    </location>
</feature>
<feature type="binding site" evidence="13">
    <location>
        <position position="313"/>
    </location>
    <ligand>
        <name>Ca(2+)</name>
        <dbReference type="ChEBI" id="CHEBI:29108"/>
        <label>2</label>
    </ligand>
</feature>
<evidence type="ECO:0000256" key="2">
    <source>
        <dbReference type="ARBA" id="ARBA00002322"/>
    </source>
</evidence>
<keyword evidence="6 16" id="KW-0349">Heme</keyword>
<keyword evidence="16" id="KW-0964">Secreted</keyword>
<evidence type="ECO:0000256" key="6">
    <source>
        <dbReference type="ARBA" id="ARBA00022617"/>
    </source>
</evidence>
<keyword evidence="7 13" id="KW-0479">Metal-binding</keyword>